<evidence type="ECO:0000313" key="3">
    <source>
        <dbReference type="Proteomes" id="UP000273982"/>
    </source>
</evidence>
<name>A0A3G8M755_9HYPH</name>
<evidence type="ECO:0000313" key="2">
    <source>
        <dbReference type="EMBL" id="AZG77823.1"/>
    </source>
</evidence>
<feature type="domain" description="Anti-sigma factor NepR" evidence="1">
    <location>
        <begin position="82"/>
        <end position="113"/>
    </location>
</feature>
<gene>
    <name evidence="2" type="ORF">EHO51_14400</name>
</gene>
<reference evidence="2 3" key="1">
    <citation type="submission" date="2018-11" db="EMBL/GenBank/DDBJ databases">
        <title>Genome squencing of methanotrophic bacteria isolated from alkaline groundwater in Korea.</title>
        <authorList>
            <person name="Nguyen L.N."/>
        </authorList>
    </citation>
    <scope>NUCLEOTIDE SEQUENCE [LARGE SCALE GENOMIC DNA]</scope>
    <source>
        <strain evidence="2 3">GW6</strain>
    </source>
</reference>
<dbReference type="KEGG" id="mros:EHO51_14400"/>
<dbReference type="Proteomes" id="UP000273982">
    <property type="component" value="Chromosome"/>
</dbReference>
<dbReference type="AlphaFoldDB" id="A0A3G8M755"/>
<sequence length="130" mass="14445">MHIKIEGSMGNKNPENIVARAKADDDAFASDGRYSSKPGPRRVETFAGWVMTRDEFGDRRRGVGEARCGAQPVLRQRPVEFQDSIGKELRNLYDDVAAQPVPDRFLKLLNQLETNVLSSPATSSAPRKSE</sequence>
<dbReference type="InterPro" id="IPR041649">
    <property type="entry name" value="NepR"/>
</dbReference>
<dbReference type="EMBL" id="CP034086">
    <property type="protein sequence ID" value="AZG77823.1"/>
    <property type="molecule type" value="Genomic_DNA"/>
</dbReference>
<dbReference type="RefSeq" id="WP_124739463.1">
    <property type="nucleotide sequence ID" value="NZ_CP034086.1"/>
</dbReference>
<evidence type="ECO:0000259" key="1">
    <source>
        <dbReference type="Pfam" id="PF18557"/>
    </source>
</evidence>
<organism evidence="2 3">
    <name type="scientific">Methylocystis rosea</name>
    <dbReference type="NCBI Taxonomy" id="173366"/>
    <lineage>
        <taxon>Bacteria</taxon>
        <taxon>Pseudomonadati</taxon>
        <taxon>Pseudomonadota</taxon>
        <taxon>Alphaproteobacteria</taxon>
        <taxon>Hyphomicrobiales</taxon>
        <taxon>Methylocystaceae</taxon>
        <taxon>Methylocystis</taxon>
    </lineage>
</organism>
<accession>A0A3G8M755</accession>
<protein>
    <recommendedName>
        <fullName evidence="1">Anti-sigma factor NepR domain-containing protein</fullName>
    </recommendedName>
</protein>
<dbReference type="Pfam" id="PF18557">
    <property type="entry name" value="NepR"/>
    <property type="match status" value="1"/>
</dbReference>
<proteinExistence type="predicted"/>